<dbReference type="EMBL" id="CP012801">
    <property type="protein sequence ID" value="ALJ60937.1"/>
    <property type="molecule type" value="Genomic_DNA"/>
</dbReference>
<protein>
    <submittedName>
        <fullName evidence="10">RagB/SusD family nutrient uptake outer membrane protein</fullName>
    </submittedName>
    <submittedName>
        <fullName evidence="9">SusD family protein</fullName>
    </submittedName>
</protein>
<evidence type="ECO:0000313" key="17">
    <source>
        <dbReference type="Proteomes" id="UP000325055"/>
    </source>
</evidence>
<evidence type="ECO:0000256" key="6">
    <source>
        <dbReference type="SAM" id="MobiDB-lite"/>
    </source>
</evidence>
<keyword evidence="5" id="KW-0998">Cell outer membrane</keyword>
<dbReference type="Gene3D" id="1.25.40.390">
    <property type="match status" value="1"/>
</dbReference>
<reference evidence="9 15" key="1">
    <citation type="journal article" date="2015" name="Science">
        <title>Genetic determinants of in vivo fitness and diet responsiveness in multiple human gut Bacteroides.</title>
        <authorList>
            <person name="Wu M."/>
            <person name="McNulty N.P."/>
            <person name="Rodionov D.A."/>
            <person name="Khoroshkin M.S."/>
            <person name="Griffin N.W."/>
            <person name="Cheng J."/>
            <person name="Latreille P."/>
            <person name="Kerstetter R.A."/>
            <person name="Terrapon N."/>
            <person name="Henrissat B."/>
            <person name="Osterman A.L."/>
            <person name="Gordon J.I."/>
        </authorList>
    </citation>
    <scope>NUCLEOTIDE SEQUENCE [LARGE SCALE GENOMIC DNA]</scope>
    <source>
        <strain evidence="9 15">WH2</strain>
    </source>
</reference>
<dbReference type="EMBL" id="VVYV01000069">
    <property type="protein sequence ID" value="KAA5412464.1"/>
    <property type="molecule type" value="Genomic_DNA"/>
</dbReference>
<evidence type="ECO:0000259" key="7">
    <source>
        <dbReference type="Pfam" id="PF07980"/>
    </source>
</evidence>
<reference evidence="17 18" key="3">
    <citation type="journal article" date="2019" name="Nat. Med.">
        <title>A library of human gut bacterial isolates paired with longitudinal multiomics data enables mechanistic microbiome research.</title>
        <authorList>
            <person name="Poyet M."/>
            <person name="Groussin M."/>
            <person name="Gibbons S.M."/>
            <person name="Avila-Pacheco J."/>
            <person name="Jiang X."/>
            <person name="Kearney S.M."/>
            <person name="Perrotta A.R."/>
            <person name="Berdy B."/>
            <person name="Zhao S."/>
            <person name="Lieberman T.D."/>
            <person name="Swanson P.K."/>
            <person name="Smith M."/>
            <person name="Roesemann S."/>
            <person name="Alexander J.E."/>
            <person name="Rich S.A."/>
            <person name="Livny J."/>
            <person name="Vlamakis H."/>
            <person name="Clish C."/>
            <person name="Bullock K."/>
            <person name="Deik A."/>
            <person name="Scott J."/>
            <person name="Pierce K.A."/>
            <person name="Xavier R.J."/>
            <person name="Alm E.J."/>
        </authorList>
    </citation>
    <scope>NUCLEOTIDE SEQUENCE [LARGE SCALE GENOMIC DNA]</scope>
    <source>
        <strain evidence="11 18">BIOML-A6</strain>
        <strain evidence="10 17">BIOML-A7</strain>
    </source>
</reference>
<feature type="domain" description="SusD-like N-terminal" evidence="8">
    <location>
        <begin position="113"/>
        <end position="250"/>
    </location>
</feature>
<dbReference type="STRING" id="246787.BcellWH2_03715"/>
<dbReference type="EMBL" id="QRVJ01000001">
    <property type="protein sequence ID" value="RGS39920.1"/>
    <property type="molecule type" value="Genomic_DNA"/>
</dbReference>
<dbReference type="eggNOG" id="COG3193">
    <property type="taxonomic scope" value="Bacteria"/>
</dbReference>
<dbReference type="Proteomes" id="UP001221924">
    <property type="component" value="Unassembled WGS sequence"/>
</dbReference>
<reference evidence="14 16" key="2">
    <citation type="submission" date="2018-08" db="EMBL/GenBank/DDBJ databases">
        <title>A genome reference for cultivated species of the human gut microbiota.</title>
        <authorList>
            <person name="Zou Y."/>
            <person name="Xue W."/>
            <person name="Luo G."/>
        </authorList>
    </citation>
    <scope>NUCLEOTIDE SEQUENCE [LARGE SCALE GENOMIC DNA]</scope>
    <source>
        <strain evidence="14 16">AF22-3AC</strain>
    </source>
</reference>
<dbReference type="KEGG" id="bcel:BcellWH2_03715"/>
<dbReference type="AlphaFoldDB" id="A0A0P0G3B2"/>
<proteinExistence type="inferred from homology"/>
<dbReference type="Proteomes" id="UP000325055">
    <property type="component" value="Unassembled WGS sequence"/>
</dbReference>
<reference evidence="13" key="5">
    <citation type="submission" date="2023-08" db="EMBL/GenBank/DDBJ databases">
        <title>Reintroducing virulent viruses to syntetic microbiomes.</title>
        <authorList>
            <person name="Wilde J."/>
            <person name="Boyes R."/>
            <person name="Robinson A.V."/>
            <person name="Daisley B.A."/>
            <person name="Allen-Vercoe E."/>
        </authorList>
    </citation>
    <scope>NUCLEOTIDE SEQUENCE</scope>
    <source>
        <strain evidence="13">225I_12FAA</strain>
    </source>
</reference>
<evidence type="ECO:0000313" key="15">
    <source>
        <dbReference type="Proteomes" id="UP000061809"/>
    </source>
</evidence>
<evidence type="ECO:0000256" key="2">
    <source>
        <dbReference type="ARBA" id="ARBA00006275"/>
    </source>
</evidence>
<dbReference type="InterPro" id="IPR011990">
    <property type="entry name" value="TPR-like_helical_dom_sf"/>
</dbReference>
<comment type="subcellular location">
    <subcellularLocation>
        <location evidence="1">Cell outer membrane</location>
    </subcellularLocation>
</comment>
<evidence type="ECO:0000313" key="11">
    <source>
        <dbReference type="EMBL" id="KAA5412464.1"/>
    </source>
</evidence>
<dbReference type="EMBL" id="JAVSNH010000002">
    <property type="protein sequence ID" value="MDT4513642.1"/>
    <property type="molecule type" value="Genomic_DNA"/>
</dbReference>
<sequence length="531" mass="58578">MKDIKFKIFASALASVLLVGCNDLDTEPLGAVVTSDQKEEVVKNDPEMVSASVTGITAMFSVYGNAIPTSFGHDDFGYGSIMLNLDSRGTDMVGLDINYNWFTRSMTFEDLFFNYRPTNILWRTMYNQIYTANGVVSTIDPATEDSSLKYYLAQALSIRAFDYFVLAQMYQHTYKGNESKPCVPLITNENANEAAANGCARSTVQEVYDQIMSDLNKAVSLLEATDKTRGTDKRYISKEVAYGLRARVNLTMQNWTAAAEDAQKAINGSGTPYSREEAGAPGFTESSDHSWMWAIVIAETDRVVTSGIVNFPSHMGSLNYGYASVGAWRMINKKLYNEIPDTDVRKGWWLDANKHSDNLNATQVAQATKYGCPAYTQMKYGPYKGVMAQSTNASDIPLMRVEEMYLILAEAQAMGGNPSTGAATLQKFVNDYRDPAYVCTASSATAVQDAVWQQRRIELWGEGLSYFDILRLNKGIDRRGAGFPAAYVFNVPAGDNTLIYRIPESEEQGNSLISASDNNPVTSIPSPVTDN</sequence>
<reference evidence="12" key="4">
    <citation type="submission" date="2023-03" db="EMBL/GenBank/DDBJ databases">
        <title>DFI Biobank Strains.</title>
        <authorList>
            <person name="Mostad J."/>
            <person name="Paddock L."/>
            <person name="Medina S."/>
            <person name="Waligurski E."/>
            <person name="Barat B."/>
            <person name="Smith R."/>
            <person name="Burgo V."/>
            <person name="Metcalfe C."/>
            <person name="Woodson C."/>
            <person name="Sundararajan A."/>
            <person name="Ramaswamy R."/>
            <person name="Lin H."/>
            <person name="Pamer E.G."/>
        </authorList>
    </citation>
    <scope>NUCLEOTIDE SEQUENCE</scope>
    <source>
        <strain evidence="12">DFI.9.5</strain>
    </source>
</reference>
<dbReference type="GO" id="GO:0009279">
    <property type="term" value="C:cell outer membrane"/>
    <property type="evidence" value="ECO:0007669"/>
    <property type="project" value="UniProtKB-SubCell"/>
</dbReference>
<evidence type="ECO:0000313" key="14">
    <source>
        <dbReference type="EMBL" id="RGS39920.1"/>
    </source>
</evidence>
<evidence type="ECO:0000256" key="4">
    <source>
        <dbReference type="ARBA" id="ARBA00023136"/>
    </source>
</evidence>
<dbReference type="Pfam" id="PF07980">
    <property type="entry name" value="SusD_RagB"/>
    <property type="match status" value="1"/>
</dbReference>
<evidence type="ECO:0000313" key="10">
    <source>
        <dbReference type="EMBL" id="KAA5411169.1"/>
    </source>
</evidence>
<dbReference type="Proteomes" id="UP000283341">
    <property type="component" value="Unassembled WGS sequence"/>
</dbReference>
<feature type="domain" description="RagB/SusD" evidence="7">
    <location>
        <begin position="355"/>
        <end position="473"/>
    </location>
</feature>
<evidence type="ECO:0000313" key="16">
    <source>
        <dbReference type="Proteomes" id="UP000283341"/>
    </source>
</evidence>
<dbReference type="EMBL" id="JARFID010000043">
    <property type="protein sequence ID" value="MDE8697363.1"/>
    <property type="molecule type" value="Genomic_DNA"/>
</dbReference>
<comment type="similarity">
    <text evidence="2">Belongs to the SusD family.</text>
</comment>
<keyword evidence="3" id="KW-0732">Signal</keyword>
<dbReference type="Proteomes" id="UP000061809">
    <property type="component" value="Chromosome"/>
</dbReference>
<dbReference type="PROSITE" id="PS51257">
    <property type="entry name" value="PROKAR_LIPOPROTEIN"/>
    <property type="match status" value="1"/>
</dbReference>
<evidence type="ECO:0000256" key="3">
    <source>
        <dbReference type="ARBA" id="ARBA00022729"/>
    </source>
</evidence>
<dbReference type="Pfam" id="PF14322">
    <property type="entry name" value="SusD-like_3"/>
    <property type="match status" value="1"/>
</dbReference>
<dbReference type="Proteomes" id="UP000448877">
    <property type="component" value="Unassembled WGS sequence"/>
</dbReference>
<dbReference type="PATRIC" id="fig|246787.4.peg.3837"/>
<organism evidence="9 15">
    <name type="scientific">Bacteroides cellulosilyticus</name>
    <dbReference type="NCBI Taxonomy" id="246787"/>
    <lineage>
        <taxon>Bacteria</taxon>
        <taxon>Pseudomonadati</taxon>
        <taxon>Bacteroidota</taxon>
        <taxon>Bacteroidia</taxon>
        <taxon>Bacteroidales</taxon>
        <taxon>Bacteroidaceae</taxon>
        <taxon>Bacteroides</taxon>
    </lineage>
</organism>
<evidence type="ECO:0000313" key="9">
    <source>
        <dbReference type="EMBL" id="ALJ60937.1"/>
    </source>
</evidence>
<keyword evidence="4" id="KW-0472">Membrane</keyword>
<name>A0A0P0G3B2_9BACE</name>
<evidence type="ECO:0000256" key="5">
    <source>
        <dbReference type="ARBA" id="ARBA00023237"/>
    </source>
</evidence>
<dbReference type="InterPro" id="IPR033985">
    <property type="entry name" value="SusD-like_N"/>
</dbReference>
<dbReference type="InterPro" id="IPR012944">
    <property type="entry name" value="SusD_RagB_dom"/>
</dbReference>
<evidence type="ECO:0000313" key="13">
    <source>
        <dbReference type="EMBL" id="MDT4513642.1"/>
    </source>
</evidence>
<evidence type="ECO:0000256" key="1">
    <source>
        <dbReference type="ARBA" id="ARBA00004442"/>
    </source>
</evidence>
<dbReference type="RefSeq" id="WP_007212581.1">
    <property type="nucleotide sequence ID" value="NZ_CABMLT010000010.1"/>
</dbReference>
<evidence type="ECO:0000313" key="18">
    <source>
        <dbReference type="Proteomes" id="UP000448877"/>
    </source>
</evidence>
<dbReference type="SUPFAM" id="SSF48452">
    <property type="entry name" value="TPR-like"/>
    <property type="match status" value="1"/>
</dbReference>
<accession>A0A0P0G3B2</accession>
<dbReference type="EMBL" id="VVYW01000001">
    <property type="protein sequence ID" value="KAA5411169.1"/>
    <property type="molecule type" value="Genomic_DNA"/>
</dbReference>
<gene>
    <name evidence="9" type="ORF">BcellWH2_03715</name>
    <name evidence="14" type="ORF">DWX97_01185</name>
    <name evidence="11" type="ORF">F2Y81_25705</name>
    <name evidence="10" type="ORF">F2Y86_00105</name>
    <name evidence="12" type="ORF">PZH42_25000</name>
    <name evidence="13" type="ORF">RO785_21965</name>
</gene>
<dbReference type="Proteomes" id="UP001266995">
    <property type="component" value="Unassembled WGS sequence"/>
</dbReference>
<evidence type="ECO:0000259" key="8">
    <source>
        <dbReference type="Pfam" id="PF14322"/>
    </source>
</evidence>
<feature type="region of interest" description="Disordered" evidence="6">
    <location>
        <begin position="510"/>
        <end position="531"/>
    </location>
</feature>
<evidence type="ECO:0000313" key="12">
    <source>
        <dbReference type="EMBL" id="MDE8697363.1"/>
    </source>
</evidence>